<name>A0ABT8BMS6_9HYPH</name>
<evidence type="ECO:0000313" key="1">
    <source>
        <dbReference type="EMBL" id="MDN3593084.1"/>
    </source>
</evidence>
<sequence length="382" mass="36167">NAFSTKATNTSVALTGATAANLLSTGPTQAVSDTAIGAASATPSSATGTAAYTLNGTAANNGAGTTFGTAAGTYTVSINGTATATIAQNATATDVATAINLLTTTTGVTADATSGKVVLTGSKSGAQFTYSATDAAVFNNTTLNTASNGVASTAQTLTVNGTAISIGATATVADAIAAINAQTSVTGVTAVNAGSEGGTAGAIKLKGALDGSGTFTAAGSASNTLGFAAGGATVTAGVFSPLPTSLATALGFTAGDNFTVNGQSVSIAATDTVTSLAQKVTIATNGTVSATFDATNRKFNFTAADSSTAVTLGNGSTATAKVAKLGFNANTTFAAGLGSGSASPLAGTSLTVKVGTGVSTSFTFGTAPGQISNLTQLNASLA</sequence>
<feature type="non-terminal residue" evidence="1">
    <location>
        <position position="382"/>
    </location>
</feature>
<keyword evidence="1" id="KW-0966">Cell projection</keyword>
<keyword evidence="1" id="KW-0282">Flagellum</keyword>
<dbReference type="Gene3D" id="3.30.70.2120">
    <property type="match status" value="1"/>
</dbReference>
<proteinExistence type="predicted"/>
<evidence type="ECO:0000313" key="2">
    <source>
        <dbReference type="Proteomes" id="UP001224644"/>
    </source>
</evidence>
<protein>
    <submittedName>
        <fullName evidence="1">Flagellar hook protein</fullName>
    </submittedName>
</protein>
<dbReference type="Proteomes" id="UP001224644">
    <property type="component" value="Unassembled WGS sequence"/>
</dbReference>
<comment type="caution">
    <text evidence="1">The sequence shown here is derived from an EMBL/GenBank/DDBJ whole genome shotgun (WGS) entry which is preliminary data.</text>
</comment>
<keyword evidence="2" id="KW-1185">Reference proteome</keyword>
<keyword evidence="1" id="KW-0969">Cilium</keyword>
<accession>A0ABT8BMS6</accession>
<gene>
    <name evidence="1" type="ORF">QWZ12_21010</name>
</gene>
<dbReference type="EMBL" id="JAUFPX010000025">
    <property type="protein sequence ID" value="MDN3593084.1"/>
    <property type="molecule type" value="Genomic_DNA"/>
</dbReference>
<reference evidence="2" key="1">
    <citation type="journal article" date="2019" name="Int. J. Syst. Evol. Microbiol.">
        <title>The Global Catalogue of Microorganisms (GCM) 10K type strain sequencing project: providing services to taxonomists for standard genome sequencing and annotation.</title>
        <authorList>
            <consortium name="The Broad Institute Genomics Platform"/>
            <consortium name="The Broad Institute Genome Sequencing Center for Infectious Disease"/>
            <person name="Wu L."/>
            <person name="Ma J."/>
        </authorList>
    </citation>
    <scope>NUCLEOTIDE SEQUENCE [LARGE SCALE GENOMIC DNA]</scope>
    <source>
        <strain evidence="2">CECT 7069</strain>
    </source>
</reference>
<feature type="non-terminal residue" evidence="1">
    <location>
        <position position="1"/>
    </location>
</feature>
<organism evidence="1 2">
    <name type="scientific">Methylobacterium adhaesivum</name>
    <dbReference type="NCBI Taxonomy" id="333297"/>
    <lineage>
        <taxon>Bacteria</taxon>
        <taxon>Pseudomonadati</taxon>
        <taxon>Pseudomonadota</taxon>
        <taxon>Alphaproteobacteria</taxon>
        <taxon>Hyphomicrobiales</taxon>
        <taxon>Methylobacteriaceae</taxon>
        <taxon>Methylobacterium</taxon>
    </lineage>
</organism>